<dbReference type="AlphaFoldDB" id="A0AAJ5JYC7"/>
<dbReference type="NCBIfam" id="TIGR01509">
    <property type="entry name" value="HAD-SF-IA-v3"/>
    <property type="match status" value="1"/>
</dbReference>
<keyword evidence="4" id="KW-0460">Magnesium</keyword>
<dbReference type="SUPFAM" id="SSF56784">
    <property type="entry name" value="HAD-like"/>
    <property type="match status" value="1"/>
</dbReference>
<dbReference type="InterPro" id="IPR051400">
    <property type="entry name" value="HAD-like_hydrolase"/>
</dbReference>
<dbReference type="Gene3D" id="3.40.50.1000">
    <property type="entry name" value="HAD superfamily/HAD-like"/>
    <property type="match status" value="1"/>
</dbReference>
<evidence type="ECO:0000313" key="6">
    <source>
        <dbReference type="Proteomes" id="UP000308000"/>
    </source>
</evidence>
<dbReference type="SFLD" id="SFLDG01129">
    <property type="entry name" value="C1.5:_HAD__Beta-PGM__Phosphata"/>
    <property type="match status" value="1"/>
</dbReference>
<dbReference type="Gene3D" id="1.10.150.240">
    <property type="entry name" value="Putative phosphatase, domain 2"/>
    <property type="match status" value="1"/>
</dbReference>
<dbReference type="PANTHER" id="PTHR46470">
    <property type="entry name" value="N-ACYLNEURAMINATE-9-PHOSPHATASE"/>
    <property type="match status" value="1"/>
</dbReference>
<sequence length="247" mass="27217">MFGALWLYNLPTLSRRPFGDFRAIVFDFDGTLTDFVASDLQALSHLHRHAGVETPLDTFIEASVDAIMSFHGRVEQGSSNPLLMHLERLQATFAHCGAEWREEYVAVYRDQLVTSCAPSVGAVKLLRALQPHFKLGLLTNAYDGKEQRARLEWSGLDRYFSVVVVSGEVGIFKPDPQIFHHTLDLLGVEPHEALYVGDSPSHDVEGAVAAGMSAVLIRRGPAHPRAFLTVSTLNEILSLCSAEMTAT</sequence>
<name>A0AAJ5JYC7_9DEIO</name>
<evidence type="ECO:0000313" key="5">
    <source>
        <dbReference type="EMBL" id="TLK27979.1"/>
    </source>
</evidence>
<evidence type="ECO:0000256" key="3">
    <source>
        <dbReference type="ARBA" id="ARBA00022801"/>
    </source>
</evidence>
<gene>
    <name evidence="5" type="ORF">FCS05_08665</name>
</gene>
<protein>
    <submittedName>
        <fullName evidence="5">HAD family hydrolase</fullName>
    </submittedName>
</protein>
<dbReference type="Proteomes" id="UP000308000">
    <property type="component" value="Unassembled WGS sequence"/>
</dbReference>
<evidence type="ECO:0000256" key="4">
    <source>
        <dbReference type="ARBA" id="ARBA00022842"/>
    </source>
</evidence>
<dbReference type="PANTHER" id="PTHR46470:SF2">
    <property type="entry name" value="GLYCERALDEHYDE 3-PHOSPHATE PHOSPHATASE"/>
    <property type="match status" value="1"/>
</dbReference>
<comment type="caution">
    <text evidence="5">The sequence shown here is derived from an EMBL/GenBank/DDBJ whole genome shotgun (WGS) entry which is preliminary data.</text>
</comment>
<dbReference type="GO" id="GO:0046872">
    <property type="term" value="F:metal ion binding"/>
    <property type="evidence" value="ECO:0007669"/>
    <property type="project" value="UniProtKB-KW"/>
</dbReference>
<dbReference type="EMBL" id="VBRC01000005">
    <property type="protein sequence ID" value="TLK27979.1"/>
    <property type="molecule type" value="Genomic_DNA"/>
</dbReference>
<accession>A0AAJ5JYC7</accession>
<dbReference type="InterPro" id="IPR036412">
    <property type="entry name" value="HAD-like_sf"/>
</dbReference>
<dbReference type="InterPro" id="IPR023214">
    <property type="entry name" value="HAD_sf"/>
</dbReference>
<keyword evidence="2" id="KW-0479">Metal-binding</keyword>
<dbReference type="GO" id="GO:0044281">
    <property type="term" value="P:small molecule metabolic process"/>
    <property type="evidence" value="ECO:0007669"/>
    <property type="project" value="UniProtKB-ARBA"/>
</dbReference>
<dbReference type="GO" id="GO:0016791">
    <property type="term" value="F:phosphatase activity"/>
    <property type="evidence" value="ECO:0007669"/>
    <property type="project" value="TreeGrafter"/>
</dbReference>
<evidence type="ECO:0000256" key="2">
    <source>
        <dbReference type="ARBA" id="ARBA00022723"/>
    </source>
</evidence>
<proteinExistence type="predicted"/>
<organism evidence="5 6">
    <name type="scientific">Deinococcus metallilatus</name>
    <dbReference type="NCBI Taxonomy" id="1211322"/>
    <lineage>
        <taxon>Bacteria</taxon>
        <taxon>Thermotogati</taxon>
        <taxon>Deinococcota</taxon>
        <taxon>Deinococci</taxon>
        <taxon>Deinococcales</taxon>
        <taxon>Deinococcaceae</taxon>
        <taxon>Deinococcus</taxon>
    </lineage>
</organism>
<dbReference type="PRINTS" id="PR00413">
    <property type="entry name" value="HADHALOGNASE"/>
</dbReference>
<reference evidence="5 6" key="1">
    <citation type="submission" date="2019-04" db="EMBL/GenBank/DDBJ databases">
        <title>Deinococcus metalilatus MA1002 mutant No.5.</title>
        <authorList>
            <person name="Park W."/>
            <person name="Park C."/>
        </authorList>
    </citation>
    <scope>NUCLEOTIDE SEQUENCE [LARGE SCALE GENOMIC DNA]</scope>
    <source>
        <strain evidence="5 6">MA1002-m5</strain>
    </source>
</reference>
<dbReference type="InterPro" id="IPR023198">
    <property type="entry name" value="PGP-like_dom2"/>
</dbReference>
<dbReference type="SFLD" id="SFLDS00003">
    <property type="entry name" value="Haloacid_Dehalogenase"/>
    <property type="match status" value="1"/>
</dbReference>
<comment type="cofactor">
    <cofactor evidence="1">
        <name>Mg(2+)</name>
        <dbReference type="ChEBI" id="CHEBI:18420"/>
    </cofactor>
</comment>
<evidence type="ECO:0000256" key="1">
    <source>
        <dbReference type="ARBA" id="ARBA00001946"/>
    </source>
</evidence>
<keyword evidence="3 5" id="KW-0378">Hydrolase</keyword>
<dbReference type="Pfam" id="PF00702">
    <property type="entry name" value="Hydrolase"/>
    <property type="match status" value="1"/>
</dbReference>
<dbReference type="InterPro" id="IPR006439">
    <property type="entry name" value="HAD-SF_hydro_IA"/>
</dbReference>
<dbReference type="NCBIfam" id="TIGR01549">
    <property type="entry name" value="HAD-SF-IA-v1"/>
    <property type="match status" value="1"/>
</dbReference>